<evidence type="ECO:0000313" key="2">
    <source>
        <dbReference type="Proteomes" id="UP000789375"/>
    </source>
</evidence>
<gene>
    <name evidence="1" type="ORF">FMOSSE_LOCUS4806</name>
</gene>
<dbReference type="AlphaFoldDB" id="A0A9N9F8B9"/>
<evidence type="ECO:0000313" key="1">
    <source>
        <dbReference type="EMBL" id="CAG8516462.1"/>
    </source>
</evidence>
<sequence length="89" mass="10114">MIADSILCILLEHNSIITNSNIYLLIQDNEFFMKYHYICSIWIPIKECINIVEAKSASLTDCFMQIIKLAIAIFCLPSSNPFKASAIQI</sequence>
<protein>
    <submittedName>
        <fullName evidence="1">445_t:CDS:1</fullName>
    </submittedName>
</protein>
<name>A0A9N9F8B9_FUNMO</name>
<comment type="caution">
    <text evidence="1">The sequence shown here is derived from an EMBL/GenBank/DDBJ whole genome shotgun (WGS) entry which is preliminary data.</text>
</comment>
<dbReference type="EMBL" id="CAJVPP010000842">
    <property type="protein sequence ID" value="CAG8516462.1"/>
    <property type="molecule type" value="Genomic_DNA"/>
</dbReference>
<organism evidence="1 2">
    <name type="scientific">Funneliformis mosseae</name>
    <name type="common">Endomycorrhizal fungus</name>
    <name type="synonym">Glomus mosseae</name>
    <dbReference type="NCBI Taxonomy" id="27381"/>
    <lineage>
        <taxon>Eukaryota</taxon>
        <taxon>Fungi</taxon>
        <taxon>Fungi incertae sedis</taxon>
        <taxon>Mucoromycota</taxon>
        <taxon>Glomeromycotina</taxon>
        <taxon>Glomeromycetes</taxon>
        <taxon>Glomerales</taxon>
        <taxon>Glomeraceae</taxon>
        <taxon>Funneliformis</taxon>
    </lineage>
</organism>
<reference evidence="1" key="1">
    <citation type="submission" date="2021-06" db="EMBL/GenBank/DDBJ databases">
        <authorList>
            <person name="Kallberg Y."/>
            <person name="Tangrot J."/>
            <person name="Rosling A."/>
        </authorList>
    </citation>
    <scope>NUCLEOTIDE SEQUENCE</scope>
    <source>
        <strain evidence="1">87-6 pot B 2015</strain>
    </source>
</reference>
<keyword evidence="2" id="KW-1185">Reference proteome</keyword>
<dbReference type="Proteomes" id="UP000789375">
    <property type="component" value="Unassembled WGS sequence"/>
</dbReference>
<accession>A0A9N9F8B9</accession>
<proteinExistence type="predicted"/>